<evidence type="ECO:0000313" key="3">
    <source>
        <dbReference type="EMBL" id="ADN14264.1"/>
    </source>
</evidence>
<dbReference type="STRING" id="497965.Cyan7822_2286"/>
<organism evidence="3 4">
    <name type="scientific">Gloeothece verrucosa (strain PCC 7822)</name>
    <name type="common">Cyanothece sp. (strain PCC 7822)</name>
    <dbReference type="NCBI Taxonomy" id="497965"/>
    <lineage>
        <taxon>Bacteria</taxon>
        <taxon>Bacillati</taxon>
        <taxon>Cyanobacteriota</taxon>
        <taxon>Cyanophyceae</taxon>
        <taxon>Oscillatoriophycideae</taxon>
        <taxon>Chroococcales</taxon>
        <taxon>Aphanothecaceae</taxon>
        <taxon>Gloeothece</taxon>
        <taxon>Gloeothece verrucosa</taxon>
    </lineage>
</organism>
<name>E0UF12_GLOV7</name>
<dbReference type="KEGG" id="cyj:Cyan7822_2286"/>
<keyword evidence="4" id="KW-1185">Reference proteome</keyword>
<sequence length="257" mass="29543">MKFFLAIILTIFFLISHPIPSQAASLKERLLQYPQWTTKPTLKEAKEDLIYPDWMEGTWKVSSILVDQIAPLAPEIVTPGFENSRQYINQPIEFEVRFQKNHTYHNYKSFLPKIANKKASIVADREFNSLNIAKAYLGGQGVLKVKVDPNNPNRQIIFLPENRQIIYSITKRDSQTPTPHQFISSELTQQMFRSESSIYLNEVETTTAYQLLESGDIKAQQVTAIYLSPKDPQYFQAARSPVSLYHYELQLAKIASP</sequence>
<feature type="signal peptide" evidence="1">
    <location>
        <begin position="1"/>
        <end position="23"/>
    </location>
</feature>
<dbReference type="AlphaFoldDB" id="E0UF12"/>
<keyword evidence="1" id="KW-0732">Signal</keyword>
<evidence type="ECO:0000313" key="4">
    <source>
        <dbReference type="Proteomes" id="UP000008206"/>
    </source>
</evidence>
<dbReference type="RefSeq" id="WP_013322369.1">
    <property type="nucleotide sequence ID" value="NC_014501.1"/>
</dbReference>
<dbReference type="Proteomes" id="UP000008206">
    <property type="component" value="Chromosome"/>
</dbReference>
<feature type="domain" description="DUF6816" evidence="2">
    <location>
        <begin position="45"/>
        <end position="254"/>
    </location>
</feature>
<proteinExistence type="predicted"/>
<reference evidence="4" key="1">
    <citation type="journal article" date="2011" name="MBio">
        <title>Novel metabolic attributes of the genus Cyanothece, comprising a group of unicellular nitrogen-fixing Cyanobacteria.</title>
        <authorList>
            <person name="Bandyopadhyay A."/>
            <person name="Elvitigala T."/>
            <person name="Welsh E."/>
            <person name="Stockel J."/>
            <person name="Liberton M."/>
            <person name="Min H."/>
            <person name="Sherman L.A."/>
            <person name="Pakrasi H.B."/>
        </authorList>
    </citation>
    <scope>NUCLEOTIDE SEQUENCE [LARGE SCALE GENOMIC DNA]</scope>
    <source>
        <strain evidence="4">PCC 7822</strain>
    </source>
</reference>
<protein>
    <recommendedName>
        <fullName evidence="2">DUF6816 domain-containing protein</fullName>
    </recommendedName>
</protein>
<evidence type="ECO:0000256" key="1">
    <source>
        <dbReference type="SAM" id="SignalP"/>
    </source>
</evidence>
<dbReference type="OrthoDB" id="481107at2"/>
<dbReference type="Pfam" id="PF20670">
    <property type="entry name" value="DUF6816"/>
    <property type="match status" value="1"/>
</dbReference>
<dbReference type="EMBL" id="CP002198">
    <property type="protein sequence ID" value="ADN14264.1"/>
    <property type="molecule type" value="Genomic_DNA"/>
</dbReference>
<dbReference type="InterPro" id="IPR049213">
    <property type="entry name" value="DUF6816"/>
</dbReference>
<dbReference type="eggNOG" id="ENOG502Z91K">
    <property type="taxonomic scope" value="Bacteria"/>
</dbReference>
<accession>E0UF12</accession>
<dbReference type="HOGENOM" id="CLU_075508_0_0_3"/>
<gene>
    <name evidence="3" type="ordered locus">Cyan7822_2286</name>
</gene>
<feature type="chain" id="PRO_5003141270" description="DUF6816 domain-containing protein" evidence="1">
    <location>
        <begin position="24"/>
        <end position="257"/>
    </location>
</feature>
<evidence type="ECO:0000259" key="2">
    <source>
        <dbReference type="Pfam" id="PF20670"/>
    </source>
</evidence>